<dbReference type="GO" id="GO:0003723">
    <property type="term" value="F:RNA binding"/>
    <property type="evidence" value="ECO:0007669"/>
    <property type="project" value="TreeGrafter"/>
</dbReference>
<protein>
    <recommendedName>
        <fullName evidence="7">tRNA-dihydrouridine synthase</fullName>
        <ecNumber evidence="7">1.3.1.-</ecNumber>
    </recommendedName>
</protein>
<feature type="binding site" evidence="9">
    <location>
        <begin position="218"/>
        <end position="219"/>
    </location>
    <ligand>
        <name>FMN</name>
        <dbReference type="ChEBI" id="CHEBI:58210"/>
    </ligand>
</feature>
<dbReference type="InterPro" id="IPR018517">
    <property type="entry name" value="tRNA_hU_synthase_CS"/>
</dbReference>
<feature type="active site" description="Proton donor" evidence="8">
    <location>
        <position position="94"/>
    </location>
</feature>
<evidence type="ECO:0000256" key="2">
    <source>
        <dbReference type="ARBA" id="ARBA00022630"/>
    </source>
</evidence>
<dbReference type="PANTHER" id="PTHR45846">
    <property type="entry name" value="TRNA-DIHYDROURIDINE(47) SYNTHASE [NAD(P)(+)]-LIKE"/>
    <property type="match status" value="1"/>
</dbReference>
<comment type="function">
    <text evidence="7">Catalyzes the synthesis of 5,6-dihydrouridine (D), a modified base found in the D-loop of most tRNAs, via the reduction of the C5-C6 double bond in target uridines.</text>
</comment>
<dbReference type="AlphaFoldDB" id="A0AAW4WJZ7"/>
<dbReference type="RefSeq" id="WP_227710074.1">
    <property type="nucleotide sequence ID" value="NZ_JAJEQW010000006.1"/>
</dbReference>
<feature type="domain" description="DUS-like FMN-binding" evidence="10">
    <location>
        <begin position="5"/>
        <end position="279"/>
    </location>
</feature>
<evidence type="ECO:0000256" key="7">
    <source>
        <dbReference type="PIRNR" id="PIRNR006621"/>
    </source>
</evidence>
<accession>A0AAW4WJZ7</accession>
<evidence type="ECO:0000256" key="8">
    <source>
        <dbReference type="PIRSR" id="PIRSR006621-1"/>
    </source>
</evidence>
<dbReference type="Gene3D" id="3.20.20.70">
    <property type="entry name" value="Aldolase class I"/>
    <property type="match status" value="1"/>
</dbReference>
<sequence>MKLYLAPLEGITGYVYRQAYHACYEDADKYFTPFLAPHTKRSFNARERNDLIPEHNTGMYTVPQVLSKSGEDVAAIAEELKTFGYQEININAGCPSGTVVSKGRGAGLLDDERALLHFLDEMFEKTDAEISIKTRLGMEYPDEFEGILKIYNRFPIKELILHPRVREDYYKNKPDWTMVEYALEYSRNPLVYNGDIFTVEDYERFTERFPTIDAIMLGRGVIRDPALIEKIRSGGIIDRAVELKRLYAFHNKLVAGYQEEMSGEKNVLFKMKELWFYLGTQFTGIEKTLKKIKKANSLIEYQAAVSAIFSTGAGK</sequence>
<evidence type="ECO:0000313" key="11">
    <source>
        <dbReference type="EMBL" id="MCC2242102.1"/>
    </source>
</evidence>
<evidence type="ECO:0000313" key="12">
    <source>
        <dbReference type="Proteomes" id="UP001198893"/>
    </source>
</evidence>
<organism evidence="11 12">
    <name type="scientific">Roseburia amylophila</name>
    <dbReference type="NCBI Taxonomy" id="2981794"/>
    <lineage>
        <taxon>Bacteria</taxon>
        <taxon>Bacillati</taxon>
        <taxon>Bacillota</taxon>
        <taxon>Clostridia</taxon>
        <taxon>Lachnospirales</taxon>
        <taxon>Lachnospiraceae</taxon>
        <taxon>Roseburia</taxon>
    </lineage>
</organism>
<dbReference type="EMBL" id="JAJEQW010000006">
    <property type="protein sequence ID" value="MCC2242102.1"/>
    <property type="molecule type" value="Genomic_DNA"/>
</dbReference>
<dbReference type="InterPro" id="IPR013785">
    <property type="entry name" value="Aldolase_TIM"/>
</dbReference>
<dbReference type="Proteomes" id="UP001198893">
    <property type="component" value="Unassembled WGS sequence"/>
</dbReference>
<evidence type="ECO:0000256" key="9">
    <source>
        <dbReference type="PIRSR" id="PIRSR006621-2"/>
    </source>
</evidence>
<dbReference type="InterPro" id="IPR001269">
    <property type="entry name" value="DUS_fam"/>
</dbReference>
<comment type="cofactor">
    <cofactor evidence="1 7 9">
        <name>FMN</name>
        <dbReference type="ChEBI" id="CHEBI:58210"/>
    </cofactor>
</comment>
<keyword evidence="6 7" id="KW-0560">Oxidoreductase</keyword>
<feature type="binding site" evidence="9">
    <location>
        <position position="64"/>
    </location>
    <ligand>
        <name>FMN</name>
        <dbReference type="ChEBI" id="CHEBI:58210"/>
    </ligand>
</feature>
<dbReference type="GO" id="GO:0017150">
    <property type="term" value="F:tRNA dihydrouridine synthase activity"/>
    <property type="evidence" value="ECO:0007669"/>
    <property type="project" value="InterPro"/>
</dbReference>
<dbReference type="PROSITE" id="PS01136">
    <property type="entry name" value="UPF0034"/>
    <property type="match status" value="1"/>
</dbReference>
<dbReference type="EC" id="1.3.1.-" evidence="7"/>
<dbReference type="SUPFAM" id="SSF51395">
    <property type="entry name" value="FMN-linked oxidoreductases"/>
    <property type="match status" value="1"/>
</dbReference>
<dbReference type="Pfam" id="PF01207">
    <property type="entry name" value="Dus"/>
    <property type="match status" value="1"/>
</dbReference>
<feature type="binding site" evidence="9">
    <location>
        <position position="162"/>
    </location>
    <ligand>
        <name>FMN</name>
        <dbReference type="ChEBI" id="CHEBI:58210"/>
    </ligand>
</feature>
<evidence type="ECO:0000256" key="4">
    <source>
        <dbReference type="ARBA" id="ARBA00022694"/>
    </source>
</evidence>
<dbReference type="InterPro" id="IPR035587">
    <property type="entry name" value="DUS-like_FMN-bd"/>
</dbReference>
<comment type="similarity">
    <text evidence="7">Belongs to the dus family.</text>
</comment>
<dbReference type="PIRSF" id="PIRSF006621">
    <property type="entry name" value="Dus"/>
    <property type="match status" value="1"/>
</dbReference>
<feature type="binding site" evidence="9">
    <location>
        <position position="133"/>
    </location>
    <ligand>
        <name>FMN</name>
        <dbReference type="ChEBI" id="CHEBI:58210"/>
    </ligand>
</feature>
<dbReference type="GO" id="GO:0050660">
    <property type="term" value="F:flavin adenine dinucleotide binding"/>
    <property type="evidence" value="ECO:0007669"/>
    <property type="project" value="InterPro"/>
</dbReference>
<proteinExistence type="inferred from homology"/>
<name>A0AAW4WJZ7_9FIRM</name>
<dbReference type="CDD" id="cd02801">
    <property type="entry name" value="DUS_like_FMN"/>
    <property type="match status" value="1"/>
</dbReference>
<keyword evidence="3 7" id="KW-0288">FMN</keyword>
<evidence type="ECO:0000259" key="10">
    <source>
        <dbReference type="Pfam" id="PF01207"/>
    </source>
</evidence>
<evidence type="ECO:0000256" key="1">
    <source>
        <dbReference type="ARBA" id="ARBA00001917"/>
    </source>
</evidence>
<keyword evidence="2 7" id="KW-0285">Flavoprotein</keyword>
<keyword evidence="5" id="KW-0521">NADP</keyword>
<keyword evidence="9" id="KW-0547">Nucleotide-binding</keyword>
<reference evidence="11" key="1">
    <citation type="submission" date="2021-10" db="EMBL/GenBank/DDBJ databases">
        <title>Anaerobic single-cell dispensing facilitates the cultivation of human gut bacteria.</title>
        <authorList>
            <person name="Afrizal A."/>
        </authorList>
    </citation>
    <scope>NUCLEOTIDE SEQUENCE</scope>
    <source>
        <strain evidence="11">CLA-AA-H204</strain>
    </source>
</reference>
<comment type="caution">
    <text evidence="11">The sequence shown here is derived from an EMBL/GenBank/DDBJ whole genome shotgun (WGS) entry which is preliminary data.</text>
</comment>
<evidence type="ECO:0000256" key="6">
    <source>
        <dbReference type="ARBA" id="ARBA00023002"/>
    </source>
</evidence>
<evidence type="ECO:0000256" key="3">
    <source>
        <dbReference type="ARBA" id="ARBA00022643"/>
    </source>
</evidence>
<keyword evidence="4 7" id="KW-0819">tRNA processing</keyword>
<evidence type="ECO:0000256" key="5">
    <source>
        <dbReference type="ARBA" id="ARBA00022857"/>
    </source>
</evidence>
<dbReference type="PANTHER" id="PTHR45846:SF1">
    <property type="entry name" value="TRNA-DIHYDROURIDINE(47) SYNTHASE [NAD(P)(+)]-LIKE"/>
    <property type="match status" value="1"/>
</dbReference>
<gene>
    <name evidence="11" type="ORF">LKD47_07280</name>
</gene>